<comment type="caution">
    <text evidence="7">The sequence shown here is derived from an EMBL/GenBank/DDBJ whole genome shotgun (WGS) entry which is preliminary data.</text>
</comment>
<keyword evidence="8" id="KW-1185">Reference proteome</keyword>
<organism evidence="7 8">
    <name type="scientific">Commensalibacter oyaizuii</name>
    <dbReference type="NCBI Taxonomy" id="3043873"/>
    <lineage>
        <taxon>Bacteria</taxon>
        <taxon>Pseudomonadati</taxon>
        <taxon>Pseudomonadota</taxon>
        <taxon>Alphaproteobacteria</taxon>
        <taxon>Acetobacterales</taxon>
        <taxon>Acetobacteraceae</taxon>
    </lineage>
</organism>
<evidence type="ECO:0000256" key="4">
    <source>
        <dbReference type="ARBA" id="ARBA00022989"/>
    </source>
</evidence>
<sequence>MHSYISLSFVDLSIAALLLLVITSLSMVLSIGIGRMVLIAATRLVLQLLLVGFVLLKIFALHSIWFSLLIIALMMVAASREIIARLEPGFQWHWSLGISGSVTGIVTISISLLALNTALRPDPWYEAKYLIPLTGMILGNVMSSASLSLKGLLDAIQRDRLVIESRLAMGHSRKMVFTPFVRHAVTMGIMPLINQMSAAGIITLPGTMSGQILAGINPLEAAKYQILLLLLISGAGILAAIGVSFLAVLRLTDHRERLRLDRLSA</sequence>
<proteinExistence type="inferred from homology"/>
<evidence type="ECO:0000313" key="7">
    <source>
        <dbReference type="EMBL" id="MDI2089807.1"/>
    </source>
</evidence>
<feature type="transmembrane region" description="Helical" evidence="6">
    <location>
        <begin position="129"/>
        <end position="149"/>
    </location>
</feature>
<keyword evidence="3 6" id="KW-0812">Transmembrane</keyword>
<evidence type="ECO:0000256" key="2">
    <source>
        <dbReference type="ARBA" id="ARBA00005268"/>
    </source>
</evidence>
<dbReference type="PANTHER" id="PTHR30028">
    <property type="entry name" value="UPF0014 INNER MEMBRANE PROTEIN YBBM-RELATED"/>
    <property type="match status" value="1"/>
</dbReference>
<protein>
    <submittedName>
        <fullName evidence="7">ABC transporter permease</fullName>
    </submittedName>
</protein>
<keyword evidence="4 6" id="KW-1133">Transmembrane helix</keyword>
<name>A0ABT6PY66_9PROT</name>
<dbReference type="EMBL" id="JASBAO010000001">
    <property type="protein sequence ID" value="MDI2089807.1"/>
    <property type="molecule type" value="Genomic_DNA"/>
</dbReference>
<gene>
    <name evidence="7" type="ORF">QJV27_00195</name>
</gene>
<keyword evidence="5 6" id="KW-0472">Membrane</keyword>
<accession>A0ABT6PY66</accession>
<dbReference type="Proteomes" id="UP001431634">
    <property type="component" value="Unassembled WGS sequence"/>
</dbReference>
<dbReference type="RefSeq" id="WP_281446982.1">
    <property type="nucleotide sequence ID" value="NZ_JASBAO010000001.1"/>
</dbReference>
<feature type="transmembrane region" description="Helical" evidence="6">
    <location>
        <begin position="180"/>
        <end position="204"/>
    </location>
</feature>
<evidence type="ECO:0000313" key="8">
    <source>
        <dbReference type="Proteomes" id="UP001431634"/>
    </source>
</evidence>
<evidence type="ECO:0000256" key="6">
    <source>
        <dbReference type="SAM" id="Phobius"/>
    </source>
</evidence>
<feature type="transmembrane region" description="Helical" evidence="6">
    <location>
        <begin position="12"/>
        <end position="33"/>
    </location>
</feature>
<comment type="subcellular location">
    <subcellularLocation>
        <location evidence="1">Membrane</location>
        <topology evidence="1">Multi-pass membrane protein</topology>
    </subcellularLocation>
</comment>
<dbReference type="PANTHER" id="PTHR30028:SF0">
    <property type="entry name" value="PROTEIN ALUMINUM SENSITIVE 3"/>
    <property type="match status" value="1"/>
</dbReference>
<feature type="transmembrane region" description="Helical" evidence="6">
    <location>
        <begin position="224"/>
        <end position="249"/>
    </location>
</feature>
<evidence type="ECO:0000256" key="3">
    <source>
        <dbReference type="ARBA" id="ARBA00022692"/>
    </source>
</evidence>
<comment type="similarity">
    <text evidence="2">Belongs to the UPF0014 family.</text>
</comment>
<dbReference type="InterPro" id="IPR005226">
    <property type="entry name" value="UPF0014_fam"/>
</dbReference>
<reference evidence="7" key="1">
    <citation type="submission" date="2023-05" db="EMBL/GenBank/DDBJ databases">
        <title>Whole genome sequence of Commensalibacter sp.</title>
        <authorList>
            <person name="Charoenyingcharoen P."/>
            <person name="Yukphan P."/>
        </authorList>
    </citation>
    <scope>NUCLEOTIDE SEQUENCE</scope>
    <source>
        <strain evidence="7">TBRC 16381</strain>
    </source>
</reference>
<evidence type="ECO:0000256" key="5">
    <source>
        <dbReference type="ARBA" id="ARBA00023136"/>
    </source>
</evidence>
<dbReference type="Pfam" id="PF03649">
    <property type="entry name" value="UPF0014"/>
    <property type="match status" value="1"/>
</dbReference>
<feature type="transmembrane region" description="Helical" evidence="6">
    <location>
        <begin position="95"/>
        <end position="117"/>
    </location>
</feature>
<evidence type="ECO:0000256" key="1">
    <source>
        <dbReference type="ARBA" id="ARBA00004141"/>
    </source>
</evidence>